<comment type="caution">
    <text evidence="1">The sequence shown here is derived from an EMBL/GenBank/DDBJ whole genome shotgun (WGS) entry which is preliminary data.</text>
</comment>
<evidence type="ECO:0000313" key="2">
    <source>
        <dbReference type="Proteomes" id="UP000562492"/>
    </source>
</evidence>
<accession>A0ABR6RIF6</accession>
<dbReference type="EMBL" id="JACHKZ010000021">
    <property type="protein sequence ID" value="MBB6578941.1"/>
    <property type="molecule type" value="Genomic_DNA"/>
</dbReference>
<keyword evidence="2" id="KW-1185">Reference proteome</keyword>
<dbReference type="RefSeq" id="WP_184709961.1">
    <property type="nucleotide sequence ID" value="NZ_JACHKZ010000021.1"/>
</dbReference>
<gene>
    <name evidence="1" type="ORF">HNP33_003046</name>
</gene>
<organism evidence="1 2">
    <name type="scientific">Comamonas odontotermitis</name>
    <dbReference type="NCBI Taxonomy" id="379895"/>
    <lineage>
        <taxon>Bacteria</taxon>
        <taxon>Pseudomonadati</taxon>
        <taxon>Pseudomonadota</taxon>
        <taxon>Betaproteobacteria</taxon>
        <taxon>Burkholderiales</taxon>
        <taxon>Comamonadaceae</taxon>
        <taxon>Comamonas</taxon>
    </lineage>
</organism>
<protein>
    <submittedName>
        <fullName evidence="1">Quercetin dioxygenase-like cupin family protein</fullName>
    </submittedName>
</protein>
<sequence>MTSSIATRKPDLAMRTKLMRLQEAMLADSTTQVETPVTHHFAHGTYAREMFIPAGVTVVGKIHKHHSLNVLLSGDVSVLTESGIRRVAPGEVVESFPGIKRAAYAHVDSRWLTIHGTHDTDLERIENEFIAQSYEEYDSFAKQQLAQEVQPCLGE</sequence>
<reference evidence="1 2" key="1">
    <citation type="submission" date="2020-08" db="EMBL/GenBank/DDBJ databases">
        <title>Functional genomics of gut bacteria from endangered species of beetles.</title>
        <authorList>
            <person name="Carlos-Shanley C."/>
        </authorList>
    </citation>
    <scope>NUCLEOTIDE SEQUENCE [LARGE SCALE GENOMIC DNA]</scope>
    <source>
        <strain evidence="1 2">S00124</strain>
    </source>
</reference>
<dbReference type="Proteomes" id="UP000562492">
    <property type="component" value="Unassembled WGS sequence"/>
</dbReference>
<name>A0ABR6RIF6_9BURK</name>
<proteinExistence type="predicted"/>
<evidence type="ECO:0000313" key="1">
    <source>
        <dbReference type="EMBL" id="MBB6578941.1"/>
    </source>
</evidence>